<accession>A0A8J5G3X4</accession>
<keyword evidence="2" id="KW-1185">Reference proteome</keyword>
<evidence type="ECO:0000313" key="1">
    <source>
        <dbReference type="EMBL" id="KAG6497594.1"/>
    </source>
</evidence>
<name>A0A8J5G3X4_ZINOF</name>
<proteinExistence type="predicted"/>
<comment type="caution">
    <text evidence="1">The sequence shown here is derived from an EMBL/GenBank/DDBJ whole genome shotgun (WGS) entry which is preliminary data.</text>
</comment>
<organism evidence="1 2">
    <name type="scientific">Zingiber officinale</name>
    <name type="common">Ginger</name>
    <name type="synonym">Amomum zingiber</name>
    <dbReference type="NCBI Taxonomy" id="94328"/>
    <lineage>
        <taxon>Eukaryota</taxon>
        <taxon>Viridiplantae</taxon>
        <taxon>Streptophyta</taxon>
        <taxon>Embryophyta</taxon>
        <taxon>Tracheophyta</taxon>
        <taxon>Spermatophyta</taxon>
        <taxon>Magnoliopsida</taxon>
        <taxon>Liliopsida</taxon>
        <taxon>Zingiberales</taxon>
        <taxon>Zingiberaceae</taxon>
        <taxon>Zingiber</taxon>
    </lineage>
</organism>
<evidence type="ECO:0000313" key="2">
    <source>
        <dbReference type="Proteomes" id="UP000734854"/>
    </source>
</evidence>
<reference evidence="1 2" key="1">
    <citation type="submission" date="2020-08" db="EMBL/GenBank/DDBJ databases">
        <title>Plant Genome Project.</title>
        <authorList>
            <person name="Zhang R.-G."/>
        </authorList>
    </citation>
    <scope>NUCLEOTIDE SEQUENCE [LARGE SCALE GENOMIC DNA]</scope>
    <source>
        <tissue evidence="1">Rhizome</tissue>
    </source>
</reference>
<dbReference type="EMBL" id="JACMSC010000012">
    <property type="protein sequence ID" value="KAG6497594.1"/>
    <property type="molecule type" value="Genomic_DNA"/>
</dbReference>
<dbReference type="AlphaFoldDB" id="A0A8J5G3X4"/>
<dbReference type="Proteomes" id="UP000734854">
    <property type="component" value="Unassembled WGS sequence"/>
</dbReference>
<protein>
    <submittedName>
        <fullName evidence="1">Uncharacterized protein</fullName>
    </submittedName>
</protein>
<sequence>MTAYKFALEKPKPFIISRWLAGHVAPETVDCHNFTLSLTFRNQCTGNGNLQVMPNSRESDMAPTERESVSKTYTLNFPNGHVETFEFSVNLICKHADPLVFCQF</sequence>
<gene>
    <name evidence="1" type="ORF">ZIOFF_045495</name>
</gene>